<dbReference type="HOGENOM" id="CLU_1864646_0_0_1"/>
<accession>E4V4B3</accession>
<feature type="region of interest" description="Disordered" evidence="1">
    <location>
        <begin position="1"/>
        <end position="38"/>
    </location>
</feature>
<dbReference type="VEuPathDB" id="FungiDB:MGYG_09173"/>
<keyword evidence="3" id="KW-1185">Reference proteome</keyword>
<evidence type="ECO:0000313" key="2">
    <source>
        <dbReference type="EMBL" id="EFR04837.1"/>
    </source>
</evidence>
<dbReference type="GeneID" id="10024912"/>
<dbReference type="RefSeq" id="XP_003169672.1">
    <property type="nucleotide sequence ID" value="XM_003169624.1"/>
</dbReference>
<dbReference type="Proteomes" id="UP000002669">
    <property type="component" value="Unassembled WGS sequence"/>
</dbReference>
<dbReference type="AlphaFoldDB" id="E4V4B3"/>
<proteinExistence type="predicted"/>
<dbReference type="InParanoid" id="E4V4B3"/>
<evidence type="ECO:0000313" key="3">
    <source>
        <dbReference type="Proteomes" id="UP000002669"/>
    </source>
</evidence>
<organism evidence="3">
    <name type="scientific">Arthroderma gypseum (strain ATCC MYA-4604 / CBS 118893)</name>
    <name type="common">Microsporum gypseum</name>
    <dbReference type="NCBI Taxonomy" id="535722"/>
    <lineage>
        <taxon>Eukaryota</taxon>
        <taxon>Fungi</taxon>
        <taxon>Dikarya</taxon>
        <taxon>Ascomycota</taxon>
        <taxon>Pezizomycotina</taxon>
        <taxon>Eurotiomycetes</taxon>
        <taxon>Eurotiomycetidae</taxon>
        <taxon>Onygenales</taxon>
        <taxon>Arthrodermataceae</taxon>
        <taxon>Nannizzia</taxon>
    </lineage>
</organism>
<sequence>MGTLTCDLPSSEANKAARKNQTQYKISKADKKGSQNNLARRADAPVYIRALKAIKKRDAFTMRNIHTFNIELAIYFARNRILMWAEGHPIRAPPPESENLDQLMAFPLCRNDIPSTGPIGDALKILRGRPKPSLFPV</sequence>
<dbReference type="OrthoDB" id="4172921at2759"/>
<dbReference type="EMBL" id="DS989829">
    <property type="protein sequence ID" value="EFR04837.1"/>
    <property type="molecule type" value="Genomic_DNA"/>
</dbReference>
<name>E4V4B3_ARTGP</name>
<evidence type="ECO:0000256" key="1">
    <source>
        <dbReference type="SAM" id="MobiDB-lite"/>
    </source>
</evidence>
<reference evidence="3" key="1">
    <citation type="journal article" date="2012" name="MBio">
        <title>Comparative genome analysis of Trichophyton rubrum and related dermatophytes reveals candidate genes involved in infection.</title>
        <authorList>
            <person name="Martinez D.A."/>
            <person name="Oliver B.G."/>
            <person name="Graeser Y."/>
            <person name="Goldberg J.M."/>
            <person name="Li W."/>
            <person name="Martinez-Rossi N.M."/>
            <person name="Monod M."/>
            <person name="Shelest E."/>
            <person name="Barton R.C."/>
            <person name="Birch E."/>
            <person name="Brakhage A.A."/>
            <person name="Chen Z."/>
            <person name="Gurr S.J."/>
            <person name="Heiman D."/>
            <person name="Heitman J."/>
            <person name="Kosti I."/>
            <person name="Rossi A."/>
            <person name="Saif S."/>
            <person name="Samalova M."/>
            <person name="Saunders C.W."/>
            <person name="Shea T."/>
            <person name="Summerbell R.C."/>
            <person name="Xu J."/>
            <person name="Young S."/>
            <person name="Zeng Q."/>
            <person name="Birren B.W."/>
            <person name="Cuomo C.A."/>
            <person name="White T.C."/>
        </authorList>
    </citation>
    <scope>NUCLEOTIDE SEQUENCE [LARGE SCALE GENOMIC DNA]</scope>
    <source>
        <strain evidence="3">ATCC MYA-4604 / CBS 118893</strain>
    </source>
</reference>
<protein>
    <submittedName>
        <fullName evidence="2">Uncharacterized protein</fullName>
    </submittedName>
</protein>
<gene>
    <name evidence="2" type="ORF">MGYG_09173</name>
</gene>